<evidence type="ECO:0000313" key="2">
    <source>
        <dbReference type="Proteomes" id="UP000054097"/>
    </source>
</evidence>
<dbReference type="EMBL" id="KN824300">
    <property type="protein sequence ID" value="KIM27173.1"/>
    <property type="molecule type" value="Genomic_DNA"/>
</dbReference>
<protein>
    <submittedName>
        <fullName evidence="1">Uncharacterized protein</fullName>
    </submittedName>
</protein>
<dbReference type="AlphaFoldDB" id="A0A0C2WLJ2"/>
<accession>A0A0C2WLJ2</accession>
<dbReference type="HOGENOM" id="CLU_2074578_0_0_1"/>
<evidence type="ECO:0000313" key="1">
    <source>
        <dbReference type="EMBL" id="KIM27173.1"/>
    </source>
</evidence>
<sequence>MSGFALYAPNRSIFMLTTYQAIDVDETAPKYARHSITSQFVNNATFEIISLSLRSDYECRHKAHSPLSPTTPFQPLPCSTLACHTRRLWITHICPAGFGSSFLRRALNHAHAQKARPY</sequence>
<gene>
    <name evidence="1" type="ORF">M408DRAFT_170462</name>
</gene>
<keyword evidence="2" id="KW-1185">Reference proteome</keyword>
<name>A0A0C2WLJ2_SERVB</name>
<organism evidence="1 2">
    <name type="scientific">Serendipita vermifera MAFF 305830</name>
    <dbReference type="NCBI Taxonomy" id="933852"/>
    <lineage>
        <taxon>Eukaryota</taxon>
        <taxon>Fungi</taxon>
        <taxon>Dikarya</taxon>
        <taxon>Basidiomycota</taxon>
        <taxon>Agaricomycotina</taxon>
        <taxon>Agaricomycetes</taxon>
        <taxon>Sebacinales</taxon>
        <taxon>Serendipitaceae</taxon>
        <taxon>Serendipita</taxon>
    </lineage>
</organism>
<reference evidence="1 2" key="1">
    <citation type="submission" date="2014-04" db="EMBL/GenBank/DDBJ databases">
        <authorList>
            <consortium name="DOE Joint Genome Institute"/>
            <person name="Kuo A."/>
            <person name="Zuccaro A."/>
            <person name="Kohler A."/>
            <person name="Nagy L.G."/>
            <person name="Floudas D."/>
            <person name="Copeland A."/>
            <person name="Barry K.W."/>
            <person name="Cichocki N."/>
            <person name="Veneault-Fourrey C."/>
            <person name="LaButti K."/>
            <person name="Lindquist E.A."/>
            <person name="Lipzen A."/>
            <person name="Lundell T."/>
            <person name="Morin E."/>
            <person name="Murat C."/>
            <person name="Sun H."/>
            <person name="Tunlid A."/>
            <person name="Henrissat B."/>
            <person name="Grigoriev I.V."/>
            <person name="Hibbett D.S."/>
            <person name="Martin F."/>
            <person name="Nordberg H.P."/>
            <person name="Cantor M.N."/>
            <person name="Hua S.X."/>
        </authorList>
    </citation>
    <scope>NUCLEOTIDE SEQUENCE [LARGE SCALE GENOMIC DNA]</scope>
    <source>
        <strain evidence="1 2">MAFF 305830</strain>
    </source>
</reference>
<proteinExistence type="predicted"/>
<dbReference type="Proteomes" id="UP000054097">
    <property type="component" value="Unassembled WGS sequence"/>
</dbReference>
<reference evidence="2" key="2">
    <citation type="submission" date="2015-01" db="EMBL/GenBank/DDBJ databases">
        <title>Evolutionary Origins and Diversification of the Mycorrhizal Mutualists.</title>
        <authorList>
            <consortium name="DOE Joint Genome Institute"/>
            <consortium name="Mycorrhizal Genomics Consortium"/>
            <person name="Kohler A."/>
            <person name="Kuo A."/>
            <person name="Nagy L.G."/>
            <person name="Floudas D."/>
            <person name="Copeland A."/>
            <person name="Barry K.W."/>
            <person name="Cichocki N."/>
            <person name="Veneault-Fourrey C."/>
            <person name="LaButti K."/>
            <person name="Lindquist E.A."/>
            <person name="Lipzen A."/>
            <person name="Lundell T."/>
            <person name="Morin E."/>
            <person name="Murat C."/>
            <person name="Riley R."/>
            <person name="Ohm R."/>
            <person name="Sun H."/>
            <person name="Tunlid A."/>
            <person name="Henrissat B."/>
            <person name="Grigoriev I.V."/>
            <person name="Hibbett D.S."/>
            <person name="Martin F."/>
        </authorList>
    </citation>
    <scope>NUCLEOTIDE SEQUENCE [LARGE SCALE GENOMIC DNA]</scope>
    <source>
        <strain evidence="2">MAFF 305830</strain>
    </source>
</reference>